<sequence length="713" mass="83957">MKSLAINDSYMRSDTRTHFDIGGVMNLDQEISEGTKRKAEALLRLKQKNEEKMKKVEIVKSIKELEEEEKKEKYQLELSKSNSKVNLSLDLQRIQKQNRLEQLKKKEEEKKYKQEEMTAREQQRQASLLRKINQDSHRADMINEYKQRQLSLKSELDQYKQNQQQEKLQIIQKLQEEQKLQLLQKHQQKKKQAEDFVQQKKHVINAKQIMVKDFQEKKQLIMMKLQELKKSGKGIEEIYKYTNDIIFEEEDEEEQMLNETQRNRDEIIRNLNTEQLNQEVARLEQSQDYGSGLSEQKIKKSGSKSLIYKTPIQNSIQDIENANFQVDFESNSVSGTTHQDQRSMSLDHNQELNNINGNLQGNQGRTYSDHNKNNNNKSNLDQKYNLLAAKNKRYQSTNLIQSNQSRNNRYGNASSNLRLGDVNPSKSQDPYKPDNYISNMFSQKFTTQTVTQRNTKRNILSNNSNYDAYQVYTGGQNNANSRSRMTDLSYSLYVPSNVNQSQQYIKGQLGDILGTQNKNLPRKQIQMPNQSFEILKKPMNSNIQKLVPINSMNIKQDDVNTSYNSASIINRLAHSNNENHFLIELVRKRQKEEILSVIRDEERKERDRLEKLKDPQFQEQKNELETQFNVERRLAQQRIESTIKRHEEQIGELQMEQRLATQREIQQLQSIQIKPTFTQQQQTPLNQIRINSKQSQERKGELNSDLIGNRIFI</sequence>
<dbReference type="EMBL" id="CCKQ01003501">
    <property type="protein sequence ID" value="CDW74617.1"/>
    <property type="molecule type" value="Genomic_DNA"/>
</dbReference>
<feature type="coiled-coil region" evidence="1">
    <location>
        <begin position="211"/>
        <end position="277"/>
    </location>
</feature>
<proteinExistence type="predicted"/>
<organism evidence="3 4">
    <name type="scientific">Stylonychia lemnae</name>
    <name type="common">Ciliate</name>
    <dbReference type="NCBI Taxonomy" id="5949"/>
    <lineage>
        <taxon>Eukaryota</taxon>
        <taxon>Sar</taxon>
        <taxon>Alveolata</taxon>
        <taxon>Ciliophora</taxon>
        <taxon>Intramacronucleata</taxon>
        <taxon>Spirotrichea</taxon>
        <taxon>Stichotrichia</taxon>
        <taxon>Sporadotrichida</taxon>
        <taxon>Oxytrichidae</taxon>
        <taxon>Stylonychinae</taxon>
        <taxon>Stylonychia</taxon>
    </lineage>
</organism>
<name>A0A077ZYA2_STYLE</name>
<gene>
    <name evidence="3" type="primary">Contig15092.g16083</name>
    <name evidence="3" type="ORF">STYLEM_3598</name>
</gene>
<dbReference type="Proteomes" id="UP000039865">
    <property type="component" value="Unassembled WGS sequence"/>
</dbReference>
<feature type="coiled-coil region" evidence="1">
    <location>
        <begin position="636"/>
        <end position="663"/>
    </location>
</feature>
<feature type="region of interest" description="Disordered" evidence="2">
    <location>
        <begin position="352"/>
        <end position="379"/>
    </location>
</feature>
<dbReference type="InParanoid" id="A0A077ZYA2"/>
<protein>
    <submittedName>
        <fullName evidence="3">Uncharacterized protein</fullName>
    </submittedName>
</protein>
<keyword evidence="4" id="KW-1185">Reference proteome</keyword>
<reference evidence="3 4" key="1">
    <citation type="submission" date="2014-06" db="EMBL/GenBank/DDBJ databases">
        <authorList>
            <person name="Swart Estienne"/>
        </authorList>
    </citation>
    <scope>NUCLEOTIDE SEQUENCE [LARGE SCALE GENOMIC DNA]</scope>
    <source>
        <strain evidence="3 4">130c</strain>
    </source>
</reference>
<feature type="compositionally biased region" description="Low complexity" evidence="2">
    <location>
        <begin position="352"/>
        <end position="364"/>
    </location>
</feature>
<evidence type="ECO:0000313" key="4">
    <source>
        <dbReference type="Proteomes" id="UP000039865"/>
    </source>
</evidence>
<evidence type="ECO:0000256" key="2">
    <source>
        <dbReference type="SAM" id="MobiDB-lite"/>
    </source>
</evidence>
<accession>A0A077ZYA2</accession>
<evidence type="ECO:0000313" key="3">
    <source>
        <dbReference type="EMBL" id="CDW74617.1"/>
    </source>
</evidence>
<feature type="coiled-coil region" evidence="1">
    <location>
        <begin position="48"/>
        <end position="180"/>
    </location>
</feature>
<evidence type="ECO:0000256" key="1">
    <source>
        <dbReference type="SAM" id="Coils"/>
    </source>
</evidence>
<keyword evidence="1" id="KW-0175">Coiled coil</keyword>
<dbReference type="AlphaFoldDB" id="A0A077ZYA2"/>
<feature type="region of interest" description="Disordered" evidence="2">
    <location>
        <begin position="395"/>
        <end position="431"/>
    </location>
</feature>
<feature type="compositionally biased region" description="Polar residues" evidence="2">
    <location>
        <begin position="395"/>
        <end position="417"/>
    </location>
</feature>